<dbReference type="EMBL" id="HBUE01098730">
    <property type="protein sequence ID" value="CAG6484184.1"/>
    <property type="molecule type" value="Transcribed_RNA"/>
</dbReference>
<feature type="compositionally biased region" description="Low complexity" evidence="1">
    <location>
        <begin position="9"/>
        <end position="29"/>
    </location>
</feature>
<evidence type="ECO:0000313" key="2">
    <source>
        <dbReference type="EMBL" id="CAG6484184.1"/>
    </source>
</evidence>
<organism evidence="2">
    <name type="scientific">Culex pipiens</name>
    <name type="common">House mosquito</name>
    <dbReference type="NCBI Taxonomy" id="7175"/>
    <lineage>
        <taxon>Eukaryota</taxon>
        <taxon>Metazoa</taxon>
        <taxon>Ecdysozoa</taxon>
        <taxon>Arthropoda</taxon>
        <taxon>Hexapoda</taxon>
        <taxon>Insecta</taxon>
        <taxon>Pterygota</taxon>
        <taxon>Neoptera</taxon>
        <taxon>Endopterygota</taxon>
        <taxon>Diptera</taxon>
        <taxon>Nematocera</taxon>
        <taxon>Culicoidea</taxon>
        <taxon>Culicidae</taxon>
        <taxon>Culicinae</taxon>
        <taxon>Culicini</taxon>
        <taxon>Culex</taxon>
        <taxon>Culex</taxon>
    </lineage>
</organism>
<accession>A0A8D8FVQ2</accession>
<evidence type="ECO:0000256" key="1">
    <source>
        <dbReference type="SAM" id="MobiDB-lite"/>
    </source>
</evidence>
<sequence>MCSRWRPASCRCPTSGCPSTSPSPRRTTPIPGCSPFRRARFTTRPRACRFTCWPAPTRRFKSWVRICVCVVRRIGEINVIYYYLCNRSKYLRTITITRTRSIKYIIL</sequence>
<name>A0A8D8FVQ2_CULPI</name>
<dbReference type="AlphaFoldDB" id="A0A8D8FVQ2"/>
<protein>
    <submittedName>
        <fullName evidence="2">(northern house mosquito) hypothetical protein</fullName>
    </submittedName>
</protein>
<proteinExistence type="predicted"/>
<feature type="region of interest" description="Disordered" evidence="1">
    <location>
        <begin position="1"/>
        <end position="31"/>
    </location>
</feature>
<reference evidence="2" key="1">
    <citation type="submission" date="2021-05" db="EMBL/GenBank/DDBJ databases">
        <authorList>
            <person name="Alioto T."/>
            <person name="Alioto T."/>
            <person name="Gomez Garrido J."/>
        </authorList>
    </citation>
    <scope>NUCLEOTIDE SEQUENCE</scope>
</reference>